<feature type="transmembrane region" description="Helical" evidence="9">
    <location>
        <begin position="247"/>
        <end position="272"/>
    </location>
</feature>
<keyword evidence="3 8" id="KW-0813">Transport</keyword>
<keyword evidence="7 8" id="KW-0472">Membrane</keyword>
<accession>A0ABT7MTA8</accession>
<feature type="transmembrane region" description="Helical" evidence="9">
    <location>
        <begin position="117"/>
        <end position="135"/>
    </location>
</feature>
<dbReference type="InterPro" id="IPR006043">
    <property type="entry name" value="NCS2"/>
</dbReference>
<evidence type="ECO:0000256" key="7">
    <source>
        <dbReference type="ARBA" id="ARBA00023136"/>
    </source>
</evidence>
<evidence type="ECO:0000313" key="11">
    <source>
        <dbReference type="Proteomes" id="UP001230807"/>
    </source>
</evidence>
<feature type="transmembrane region" description="Helical" evidence="9">
    <location>
        <begin position="35"/>
        <end position="51"/>
    </location>
</feature>
<dbReference type="PANTHER" id="PTHR43337">
    <property type="entry name" value="XANTHINE/URACIL PERMEASE C887.17-RELATED"/>
    <property type="match status" value="1"/>
</dbReference>
<name>A0ABT7MTA8_9BACL</name>
<comment type="caution">
    <text evidence="10">The sequence shown here is derived from an EMBL/GenBank/DDBJ whole genome shotgun (WGS) entry which is preliminary data.</text>
</comment>
<feature type="transmembrane region" description="Helical" evidence="9">
    <location>
        <begin position="147"/>
        <end position="164"/>
    </location>
</feature>
<evidence type="ECO:0000256" key="4">
    <source>
        <dbReference type="ARBA" id="ARBA00022475"/>
    </source>
</evidence>
<dbReference type="InterPro" id="IPR026033">
    <property type="entry name" value="Azg-like_bact_archaea"/>
</dbReference>
<protein>
    <submittedName>
        <fullName evidence="10">NCS2 family permease</fullName>
    </submittedName>
</protein>
<feature type="transmembrane region" description="Helical" evidence="9">
    <location>
        <begin position="432"/>
        <end position="450"/>
    </location>
</feature>
<feature type="transmembrane region" description="Helical" evidence="9">
    <location>
        <begin position="63"/>
        <end position="84"/>
    </location>
</feature>
<gene>
    <name evidence="10" type="ORF">QR695_15615</name>
</gene>
<keyword evidence="4 8" id="KW-1003">Cell membrane</keyword>
<evidence type="ECO:0000256" key="3">
    <source>
        <dbReference type="ARBA" id="ARBA00022448"/>
    </source>
</evidence>
<dbReference type="Pfam" id="PF00860">
    <property type="entry name" value="Xan_ur_permease"/>
    <property type="match status" value="1"/>
</dbReference>
<dbReference type="Proteomes" id="UP001230807">
    <property type="component" value="Unassembled WGS sequence"/>
</dbReference>
<evidence type="ECO:0000256" key="6">
    <source>
        <dbReference type="ARBA" id="ARBA00022989"/>
    </source>
</evidence>
<dbReference type="PIRSF" id="PIRSF005353">
    <property type="entry name" value="PbuG"/>
    <property type="match status" value="1"/>
</dbReference>
<evidence type="ECO:0000256" key="9">
    <source>
        <dbReference type="SAM" id="Phobius"/>
    </source>
</evidence>
<feature type="transmembrane region" description="Helical" evidence="9">
    <location>
        <begin position="208"/>
        <end position="227"/>
    </location>
</feature>
<dbReference type="RefSeq" id="WP_251130353.1">
    <property type="nucleotide sequence ID" value="NZ_CP183077.1"/>
</dbReference>
<sequence>MSTQLKQEPNHQPSGNRIERYFQLNELGTNIKTELIAGFTTFLAMAYILFVNPNVLGAAGMDMGAVFVATGLVALVGSVMMGLFANYPIAIAPGMGLNAFFAYSVVLGMGIPWQTALSGVLVSGLFFIVLTLSGIRETVVNAIPGPLKMAVAAGIGFFIAFIGLKNAGIVVANEATLVGLGSLGTGTTLLSVFGLVVTALLMVRNVKGGIFIGMLLTAIVGMIFNLVPTPTAISDIVSAPPSMSSTFGQAFINFSEVFTVQMLVVILTFFFIDFFDTAGTLVAVARQAGIMKDNKVPRASKALMADSTATVAGAIFGTSTATSYVESSAGVAAGGRSGLTAVFAGLFFGLALFFSPLLAVVTSAVTAPALIIVGVLMASALLDIDWRKLEIAIPSFMTILMMPLTSSIATGIGLGFILYPLMMIAKGKTKEIHPIMYGMLVIFLAYFIFLPHA</sequence>
<dbReference type="PANTHER" id="PTHR43337:SF11">
    <property type="entry name" value="GUANINE_HYPOXANTHINE PERMEASE PBUG"/>
    <property type="match status" value="1"/>
</dbReference>
<keyword evidence="11" id="KW-1185">Reference proteome</keyword>
<keyword evidence="6 8" id="KW-1133">Transmembrane helix</keyword>
<evidence type="ECO:0000256" key="5">
    <source>
        <dbReference type="ARBA" id="ARBA00022692"/>
    </source>
</evidence>
<feature type="transmembrane region" description="Helical" evidence="9">
    <location>
        <begin position="365"/>
        <end position="384"/>
    </location>
</feature>
<evidence type="ECO:0000313" key="10">
    <source>
        <dbReference type="EMBL" id="MDL5378419.1"/>
    </source>
</evidence>
<keyword evidence="5 8" id="KW-0812">Transmembrane</keyword>
<organism evidence="10 11">
    <name type="scientific">Exiguobacterium mexicanum</name>
    <dbReference type="NCBI Taxonomy" id="340146"/>
    <lineage>
        <taxon>Bacteria</taxon>
        <taxon>Bacillati</taxon>
        <taxon>Bacillota</taxon>
        <taxon>Bacilli</taxon>
        <taxon>Bacillales</taxon>
        <taxon>Bacillales Family XII. Incertae Sedis</taxon>
        <taxon>Exiguobacterium</taxon>
    </lineage>
</organism>
<evidence type="ECO:0000256" key="8">
    <source>
        <dbReference type="PIRNR" id="PIRNR005353"/>
    </source>
</evidence>
<proteinExistence type="inferred from homology"/>
<reference evidence="10 11" key="1">
    <citation type="submission" date="2023-06" db="EMBL/GenBank/DDBJ databases">
        <title>Influencing factors and mechanism of Cr(VI) reduction by facultative anaerobic Exiguobacterium sp. PY14.</title>
        <authorList>
            <person name="Zou L."/>
        </authorList>
    </citation>
    <scope>NUCLEOTIDE SEQUENCE [LARGE SCALE GENOMIC DNA]</scope>
    <source>
        <strain evidence="10 11">PY14</strain>
    </source>
</reference>
<dbReference type="EMBL" id="JASWER010000032">
    <property type="protein sequence ID" value="MDL5378419.1"/>
    <property type="molecule type" value="Genomic_DNA"/>
</dbReference>
<dbReference type="InterPro" id="IPR045018">
    <property type="entry name" value="Azg-like"/>
</dbReference>
<feature type="transmembrane region" description="Helical" evidence="9">
    <location>
        <begin position="91"/>
        <end position="111"/>
    </location>
</feature>
<evidence type="ECO:0000256" key="1">
    <source>
        <dbReference type="ARBA" id="ARBA00004651"/>
    </source>
</evidence>
<feature type="transmembrane region" description="Helical" evidence="9">
    <location>
        <begin position="338"/>
        <end position="359"/>
    </location>
</feature>
<feature type="transmembrane region" description="Helical" evidence="9">
    <location>
        <begin position="176"/>
        <end position="201"/>
    </location>
</feature>
<feature type="transmembrane region" description="Helical" evidence="9">
    <location>
        <begin position="396"/>
        <end position="420"/>
    </location>
</feature>
<comment type="subcellular location">
    <subcellularLocation>
        <location evidence="1 8">Cell membrane</location>
        <topology evidence="1 8">Multi-pass membrane protein</topology>
    </subcellularLocation>
</comment>
<evidence type="ECO:0000256" key="2">
    <source>
        <dbReference type="ARBA" id="ARBA00005697"/>
    </source>
</evidence>
<comment type="similarity">
    <text evidence="2 8">Belongs to the nucleobase:cation symporter-2 (NCS2) (TC 2.A.40) family. Azg-like subfamily.</text>
</comment>